<accession>A0A914V1A6</accession>
<evidence type="ECO:0000259" key="2">
    <source>
        <dbReference type="Pfam" id="PF00326"/>
    </source>
</evidence>
<proteinExistence type="predicted"/>
<dbReference type="AlphaFoldDB" id="A0A914V1A6"/>
<keyword evidence="3" id="KW-1185">Reference proteome</keyword>
<evidence type="ECO:0000313" key="4">
    <source>
        <dbReference type="WBParaSite" id="PSAMB.scaffold14430size1893.g36049.t1"/>
    </source>
</evidence>
<keyword evidence="1" id="KW-0378">Hydrolase</keyword>
<organism evidence="3 4">
    <name type="scientific">Plectus sambesii</name>
    <dbReference type="NCBI Taxonomy" id="2011161"/>
    <lineage>
        <taxon>Eukaryota</taxon>
        <taxon>Metazoa</taxon>
        <taxon>Ecdysozoa</taxon>
        <taxon>Nematoda</taxon>
        <taxon>Chromadorea</taxon>
        <taxon>Plectida</taxon>
        <taxon>Plectina</taxon>
        <taxon>Plectoidea</taxon>
        <taxon>Plectidae</taxon>
        <taxon>Plectus</taxon>
    </lineage>
</organism>
<dbReference type="InterPro" id="IPR001375">
    <property type="entry name" value="Peptidase_S9_cat"/>
</dbReference>
<sequence>LTLLETIPPYWKPMFHSFVKRIGGDPTTPEGRKFLKERSPLTYAKQVSKPLLIAQGANDPRVKKSESDQFYEALKEKNISATYLIYPDEGHGFQRPQNQMSYTALAEKFLSECLGGRFEPITNEKEKSTVEIIEHKAE</sequence>
<dbReference type="InterPro" id="IPR029058">
    <property type="entry name" value="AB_hydrolase_fold"/>
</dbReference>
<dbReference type="GO" id="GO:0006508">
    <property type="term" value="P:proteolysis"/>
    <property type="evidence" value="ECO:0007669"/>
    <property type="project" value="InterPro"/>
</dbReference>
<evidence type="ECO:0000313" key="5">
    <source>
        <dbReference type="WBParaSite" id="PSAMB.scaffold7655size7311.g30422.t1"/>
    </source>
</evidence>
<dbReference type="Gene3D" id="3.40.50.1820">
    <property type="entry name" value="alpha/beta hydrolase"/>
    <property type="match status" value="1"/>
</dbReference>
<feature type="domain" description="Peptidase S9 prolyl oligopeptidase catalytic" evidence="2">
    <location>
        <begin position="20"/>
        <end position="116"/>
    </location>
</feature>
<dbReference type="Proteomes" id="UP000887566">
    <property type="component" value="Unplaced"/>
</dbReference>
<dbReference type="WBParaSite" id="PSAMB.scaffold14430size1893.g36049.t1">
    <property type="protein sequence ID" value="PSAMB.scaffold14430size1893.g36049.t1"/>
    <property type="gene ID" value="PSAMB.scaffold14430size1893.g36049"/>
</dbReference>
<evidence type="ECO:0000313" key="3">
    <source>
        <dbReference type="Proteomes" id="UP000887566"/>
    </source>
</evidence>
<dbReference type="SUPFAM" id="SSF53474">
    <property type="entry name" value="alpha/beta-Hydrolases"/>
    <property type="match status" value="1"/>
</dbReference>
<reference evidence="4 5" key="1">
    <citation type="submission" date="2022-11" db="UniProtKB">
        <authorList>
            <consortium name="WormBaseParasite"/>
        </authorList>
    </citation>
    <scope>IDENTIFICATION</scope>
</reference>
<dbReference type="WBParaSite" id="PSAMB.scaffold7655size7311.g30422.t1">
    <property type="protein sequence ID" value="PSAMB.scaffold7655size7311.g30422.t1"/>
    <property type="gene ID" value="PSAMB.scaffold7655size7311.g30422"/>
</dbReference>
<name>A0A914V1A6_9BILA</name>
<evidence type="ECO:0000256" key="1">
    <source>
        <dbReference type="ARBA" id="ARBA00022801"/>
    </source>
</evidence>
<dbReference type="Pfam" id="PF00326">
    <property type="entry name" value="Peptidase_S9"/>
    <property type="match status" value="1"/>
</dbReference>
<dbReference type="PANTHER" id="PTHR42776">
    <property type="entry name" value="SERINE PEPTIDASE S9 FAMILY MEMBER"/>
    <property type="match status" value="1"/>
</dbReference>
<dbReference type="GO" id="GO:0004252">
    <property type="term" value="F:serine-type endopeptidase activity"/>
    <property type="evidence" value="ECO:0007669"/>
    <property type="project" value="TreeGrafter"/>
</dbReference>
<protein>
    <submittedName>
        <fullName evidence="4 5">Peptidase S9 prolyl oligopeptidase catalytic domain-containing protein</fullName>
    </submittedName>
</protein>
<dbReference type="PANTHER" id="PTHR42776:SF27">
    <property type="entry name" value="DIPEPTIDYL PEPTIDASE FAMILY MEMBER 6"/>
    <property type="match status" value="1"/>
</dbReference>